<gene>
    <name evidence="2" type="ORF">GGD89_001386</name>
</gene>
<dbReference type="AlphaFoldDB" id="A0A7W6RC77"/>
<proteinExistence type="predicted"/>
<name>A0A7W6RC77_9PROT</name>
<evidence type="ECO:0000313" key="2">
    <source>
        <dbReference type="EMBL" id="MBB4265762.1"/>
    </source>
</evidence>
<dbReference type="Proteomes" id="UP000554286">
    <property type="component" value="Unassembled WGS sequence"/>
</dbReference>
<dbReference type="RefSeq" id="WP_221238353.1">
    <property type="nucleotide sequence ID" value="NZ_JACIGK010000008.1"/>
</dbReference>
<dbReference type="GO" id="GO:0042952">
    <property type="term" value="P:beta-ketoadipate pathway"/>
    <property type="evidence" value="ECO:0007669"/>
    <property type="project" value="InterPro"/>
</dbReference>
<dbReference type="EMBL" id="JACIGK010000008">
    <property type="protein sequence ID" value="MBB4265762.1"/>
    <property type="molecule type" value="Genomic_DNA"/>
</dbReference>
<dbReference type="GO" id="GO:0047570">
    <property type="term" value="F:3-oxoadipate enol-lactonase activity"/>
    <property type="evidence" value="ECO:0007669"/>
    <property type="project" value="InterPro"/>
</dbReference>
<organism evidence="2 3">
    <name type="scientific">Roseospira visakhapatnamensis</name>
    <dbReference type="NCBI Taxonomy" id="390880"/>
    <lineage>
        <taxon>Bacteria</taxon>
        <taxon>Pseudomonadati</taxon>
        <taxon>Pseudomonadota</taxon>
        <taxon>Alphaproteobacteria</taxon>
        <taxon>Rhodospirillales</taxon>
        <taxon>Rhodospirillaceae</taxon>
        <taxon>Roseospira</taxon>
    </lineage>
</organism>
<dbReference type="Gene3D" id="3.40.50.1820">
    <property type="entry name" value="alpha/beta hydrolase"/>
    <property type="match status" value="1"/>
</dbReference>
<dbReference type="PANTHER" id="PTHR43433">
    <property type="entry name" value="HYDROLASE, ALPHA/BETA FOLD FAMILY PROTEIN"/>
    <property type="match status" value="1"/>
</dbReference>
<protein>
    <submittedName>
        <fullName evidence="2">3-oxoadipate enol-lactonase</fullName>
    </submittedName>
</protein>
<dbReference type="InterPro" id="IPR029058">
    <property type="entry name" value="AB_hydrolase_fold"/>
</dbReference>
<comment type="caution">
    <text evidence="2">The sequence shown here is derived from an EMBL/GenBank/DDBJ whole genome shotgun (WGS) entry which is preliminary data.</text>
</comment>
<dbReference type="Pfam" id="PF12697">
    <property type="entry name" value="Abhydrolase_6"/>
    <property type="match status" value="1"/>
</dbReference>
<dbReference type="PRINTS" id="PR00111">
    <property type="entry name" value="ABHYDROLASE"/>
</dbReference>
<keyword evidence="3" id="KW-1185">Reference proteome</keyword>
<accession>A0A7W6RC77</accession>
<evidence type="ECO:0000313" key="3">
    <source>
        <dbReference type="Proteomes" id="UP000554286"/>
    </source>
</evidence>
<dbReference type="PANTHER" id="PTHR43433:SF5">
    <property type="entry name" value="AB HYDROLASE-1 DOMAIN-CONTAINING PROTEIN"/>
    <property type="match status" value="1"/>
</dbReference>
<dbReference type="NCBIfam" id="TIGR02427">
    <property type="entry name" value="protocat_pcaD"/>
    <property type="match status" value="1"/>
</dbReference>
<dbReference type="InterPro" id="IPR026968">
    <property type="entry name" value="PcaD/CatD"/>
</dbReference>
<evidence type="ECO:0000259" key="1">
    <source>
        <dbReference type="Pfam" id="PF12697"/>
    </source>
</evidence>
<dbReference type="InterPro" id="IPR050471">
    <property type="entry name" value="AB_hydrolase"/>
</dbReference>
<dbReference type="InterPro" id="IPR000073">
    <property type="entry name" value="AB_hydrolase_1"/>
</dbReference>
<reference evidence="2 3" key="1">
    <citation type="submission" date="2020-08" db="EMBL/GenBank/DDBJ databases">
        <title>Genome sequencing of Purple Non-Sulfur Bacteria from various extreme environments.</title>
        <authorList>
            <person name="Mayer M."/>
        </authorList>
    </citation>
    <scope>NUCLEOTIDE SEQUENCE [LARGE SCALE GENOMIC DNA]</scope>
    <source>
        <strain evidence="2 3">JA131</strain>
    </source>
</reference>
<feature type="domain" description="AB hydrolase-1" evidence="1">
    <location>
        <begin position="10"/>
        <end position="240"/>
    </location>
</feature>
<sequence length="253" mass="26975">MSGAPGLPWLVFANSLATDMRLWEPVLGRMGGRVRALTYDMRGHGLSDTPPWDAAAPWTISTLADDLLALVDHLRIDRFVLCGLSVGGLVAQDLAIRVPERLRGVVLCSTASRIGSPEVWDARLEAVRAGGMAAVVEATMERWFSPTFRATEERVAPWRNMVARTPVEGFLGVAAAIREADLTEAVGTIEGPALVVGGGLDGGTPPDTVRALAGRIPGSRLEMIPGVGHLPCVEDPDTMAVLLVDFLREIGHV</sequence>
<dbReference type="SUPFAM" id="SSF53474">
    <property type="entry name" value="alpha/beta-Hydrolases"/>
    <property type="match status" value="1"/>
</dbReference>